<keyword evidence="3" id="KW-0326">Glycosidase</keyword>
<dbReference type="GO" id="GO:0005764">
    <property type="term" value="C:lysosome"/>
    <property type="evidence" value="ECO:0007669"/>
    <property type="project" value="TreeGrafter"/>
</dbReference>
<sequence length="349" mass="40220">MFYSKLGILMVFFTLTFFDSTAETNLPLMPYPKEVKLGSGKFRLDKDFTLSVKNSDEKVFAYATRFLRRLDERTGLFFSQDFITAVNDSSDTQLEISFCKSEELKLGIDESYQLKITPGKIDLSAESNFGAMHGLETLLQLLMVDEDGYYFPAVEINDEPRFPWRGLLIDICRHFMPMDVLKRNIDGMAAVKMNVLHLHLSEDQGFRIESKVYPKLQELGSDGLYYTQTEMKEIIKYAGDRGIRIIPEFDVPGHTTSWFVGYPELASAPGPYQIERNWGVMDPTINPTKEETYEFLDNLFGEMTALFPDEYFHIGGDENNGKQWDANDSIQEFMKENNIKDNHDLQAYF</sequence>
<gene>
    <name evidence="6" type="ORF">MNBD_IGNAVI01-1836</name>
</gene>
<organism evidence="6">
    <name type="scientific">hydrothermal vent metagenome</name>
    <dbReference type="NCBI Taxonomy" id="652676"/>
    <lineage>
        <taxon>unclassified sequences</taxon>
        <taxon>metagenomes</taxon>
        <taxon>ecological metagenomes</taxon>
    </lineage>
</organism>
<dbReference type="PRINTS" id="PR00738">
    <property type="entry name" value="GLHYDRLASE20"/>
</dbReference>
<feature type="domain" description="Glycoside hydrolase family 20 catalytic" evidence="4">
    <location>
        <begin position="162"/>
        <end position="349"/>
    </location>
</feature>
<accession>A0A3B1C888</accession>
<evidence type="ECO:0000313" key="6">
    <source>
        <dbReference type="EMBL" id="VAX26736.1"/>
    </source>
</evidence>
<dbReference type="AlphaFoldDB" id="A0A3B1C888"/>
<dbReference type="InterPro" id="IPR029018">
    <property type="entry name" value="Hex-like_dom2"/>
</dbReference>
<dbReference type="PANTHER" id="PTHR22600:SF21">
    <property type="entry name" value="BETA-HEXOSAMINIDASE A"/>
    <property type="match status" value="1"/>
</dbReference>
<dbReference type="Gene3D" id="3.20.20.80">
    <property type="entry name" value="Glycosidases"/>
    <property type="match status" value="1"/>
</dbReference>
<name>A0A3B1C888_9ZZZZ</name>
<evidence type="ECO:0000256" key="2">
    <source>
        <dbReference type="ARBA" id="ARBA00022801"/>
    </source>
</evidence>
<dbReference type="GO" id="GO:0030203">
    <property type="term" value="P:glycosaminoglycan metabolic process"/>
    <property type="evidence" value="ECO:0007669"/>
    <property type="project" value="TreeGrafter"/>
</dbReference>
<keyword evidence="2 6" id="KW-0378">Hydrolase</keyword>
<dbReference type="GO" id="GO:0006689">
    <property type="term" value="P:ganglioside catabolic process"/>
    <property type="evidence" value="ECO:0007669"/>
    <property type="project" value="TreeGrafter"/>
</dbReference>
<dbReference type="InterPro" id="IPR025705">
    <property type="entry name" value="Beta_hexosaminidase_sua/sub"/>
</dbReference>
<dbReference type="SUPFAM" id="SSF55545">
    <property type="entry name" value="beta-N-acetylhexosaminidase-like domain"/>
    <property type="match status" value="1"/>
</dbReference>
<dbReference type="Pfam" id="PF00728">
    <property type="entry name" value="Glyco_hydro_20"/>
    <property type="match status" value="1"/>
</dbReference>
<dbReference type="Gene3D" id="3.30.379.10">
    <property type="entry name" value="Chitobiase/beta-hexosaminidase domain 2-like"/>
    <property type="match status" value="1"/>
</dbReference>
<feature type="non-terminal residue" evidence="6">
    <location>
        <position position="349"/>
    </location>
</feature>
<evidence type="ECO:0000256" key="3">
    <source>
        <dbReference type="ARBA" id="ARBA00023295"/>
    </source>
</evidence>
<dbReference type="InterPro" id="IPR017853">
    <property type="entry name" value="GH"/>
</dbReference>
<proteinExistence type="inferred from homology"/>
<dbReference type="Pfam" id="PF02838">
    <property type="entry name" value="Glyco_hydro_20b"/>
    <property type="match status" value="1"/>
</dbReference>
<feature type="domain" description="Beta-hexosaminidase bacterial type N-terminal" evidence="5">
    <location>
        <begin position="27"/>
        <end position="158"/>
    </location>
</feature>
<dbReference type="PANTHER" id="PTHR22600">
    <property type="entry name" value="BETA-HEXOSAMINIDASE"/>
    <property type="match status" value="1"/>
</dbReference>
<dbReference type="GO" id="GO:0016020">
    <property type="term" value="C:membrane"/>
    <property type="evidence" value="ECO:0007669"/>
    <property type="project" value="TreeGrafter"/>
</dbReference>
<dbReference type="SUPFAM" id="SSF51445">
    <property type="entry name" value="(Trans)glycosidases"/>
    <property type="match status" value="1"/>
</dbReference>
<protein>
    <submittedName>
        <fullName evidence="6">Beta-glycosyl hydrolase</fullName>
    </submittedName>
</protein>
<dbReference type="InterPro" id="IPR015882">
    <property type="entry name" value="HEX_bac_N"/>
</dbReference>
<dbReference type="EMBL" id="UOGD01000354">
    <property type="protein sequence ID" value="VAX26736.1"/>
    <property type="molecule type" value="Genomic_DNA"/>
</dbReference>
<dbReference type="InterPro" id="IPR015883">
    <property type="entry name" value="Glyco_hydro_20_cat"/>
</dbReference>
<comment type="similarity">
    <text evidence="1">Belongs to the glycosyl hydrolase 20 family.</text>
</comment>
<dbReference type="GO" id="GO:0005975">
    <property type="term" value="P:carbohydrate metabolic process"/>
    <property type="evidence" value="ECO:0007669"/>
    <property type="project" value="InterPro"/>
</dbReference>
<reference evidence="6" key="1">
    <citation type="submission" date="2018-06" db="EMBL/GenBank/DDBJ databases">
        <authorList>
            <person name="Zhirakovskaya E."/>
        </authorList>
    </citation>
    <scope>NUCLEOTIDE SEQUENCE</scope>
</reference>
<evidence type="ECO:0000256" key="1">
    <source>
        <dbReference type="ARBA" id="ARBA00006285"/>
    </source>
</evidence>
<dbReference type="GO" id="GO:0004563">
    <property type="term" value="F:beta-N-acetylhexosaminidase activity"/>
    <property type="evidence" value="ECO:0007669"/>
    <property type="project" value="InterPro"/>
</dbReference>
<evidence type="ECO:0000259" key="5">
    <source>
        <dbReference type="Pfam" id="PF02838"/>
    </source>
</evidence>
<evidence type="ECO:0000259" key="4">
    <source>
        <dbReference type="Pfam" id="PF00728"/>
    </source>
</evidence>